<evidence type="ECO:0000256" key="1">
    <source>
        <dbReference type="SAM" id="Phobius"/>
    </source>
</evidence>
<gene>
    <name evidence="2" type="ORF">NSPH01132_LOCUS1381</name>
</gene>
<sequence length="102" mass="11893">MIIIIFSWDITVTSETGRRGERVPGKSARVFALPVLNRTHSLHKTWKAVLPVLAMFAFFFATQLQKRAVFEMTLRNILFCVMFLVWGSFILFFSRRIPPICR</sequence>
<dbReference type="AlphaFoldDB" id="A0A7S2VVR2"/>
<keyword evidence="1" id="KW-1133">Transmembrane helix</keyword>
<accession>A0A7S2VVR2</accession>
<protein>
    <submittedName>
        <fullName evidence="2">Uncharacterized protein</fullName>
    </submittedName>
</protein>
<dbReference type="EMBL" id="HBHC01002307">
    <property type="protein sequence ID" value="CAD9651965.1"/>
    <property type="molecule type" value="Transcribed_RNA"/>
</dbReference>
<feature type="transmembrane region" description="Helical" evidence="1">
    <location>
        <begin position="76"/>
        <end position="94"/>
    </location>
</feature>
<feature type="transmembrane region" description="Helical" evidence="1">
    <location>
        <begin position="48"/>
        <end position="64"/>
    </location>
</feature>
<evidence type="ECO:0000313" key="2">
    <source>
        <dbReference type="EMBL" id="CAD9651965.1"/>
    </source>
</evidence>
<reference evidence="2" key="1">
    <citation type="submission" date="2021-01" db="EMBL/GenBank/DDBJ databases">
        <authorList>
            <person name="Corre E."/>
            <person name="Pelletier E."/>
            <person name="Niang G."/>
            <person name="Scheremetjew M."/>
            <person name="Finn R."/>
            <person name="Kale V."/>
            <person name="Holt S."/>
            <person name="Cochrane G."/>
            <person name="Meng A."/>
            <person name="Brown T."/>
            <person name="Cohen L."/>
        </authorList>
    </citation>
    <scope>NUCLEOTIDE SEQUENCE</scope>
    <source>
        <strain evidence="2">BC52</strain>
    </source>
</reference>
<organism evidence="2">
    <name type="scientific">Norrisiella sphaerica</name>
    <dbReference type="NCBI Taxonomy" id="552664"/>
    <lineage>
        <taxon>Eukaryota</taxon>
        <taxon>Sar</taxon>
        <taxon>Rhizaria</taxon>
        <taxon>Cercozoa</taxon>
        <taxon>Chlorarachniophyceae</taxon>
        <taxon>Norrisiella</taxon>
    </lineage>
</organism>
<keyword evidence="1" id="KW-0812">Transmembrane</keyword>
<name>A0A7S2VVR2_9EUKA</name>
<proteinExistence type="predicted"/>
<keyword evidence="1" id="KW-0472">Membrane</keyword>